<keyword evidence="11" id="KW-0833">Ubl conjugation pathway</keyword>
<dbReference type="PROSITE" id="PS51873">
    <property type="entry name" value="TRIAD"/>
    <property type="match status" value="1"/>
</dbReference>
<evidence type="ECO:0000256" key="12">
    <source>
        <dbReference type="ARBA" id="ARBA00022833"/>
    </source>
</evidence>
<evidence type="ECO:0000313" key="16">
    <source>
        <dbReference type="Proteomes" id="UP000244336"/>
    </source>
</evidence>
<dbReference type="PROSITE" id="PS00518">
    <property type="entry name" value="ZF_RING_1"/>
    <property type="match status" value="1"/>
</dbReference>
<dbReference type="EC" id="2.3.2.31" evidence="6"/>
<reference evidence="15 16" key="1">
    <citation type="submission" date="2018-04" db="EMBL/GenBank/DDBJ databases">
        <title>WGS assembly of Panicum hallii var. hallii HAL2.</title>
        <authorList>
            <person name="Lovell J."/>
            <person name="Jenkins J."/>
            <person name="Lowry D."/>
            <person name="Mamidi S."/>
            <person name="Sreedasyam A."/>
            <person name="Weng X."/>
            <person name="Barry K."/>
            <person name="Bonette J."/>
            <person name="Campitelli B."/>
            <person name="Daum C."/>
            <person name="Gordon S."/>
            <person name="Gould B."/>
            <person name="Lipzen A."/>
            <person name="MacQueen A."/>
            <person name="Palacio-Mejia J."/>
            <person name="Plott C."/>
            <person name="Shakirov E."/>
            <person name="Shu S."/>
            <person name="Yoshinaga Y."/>
            <person name="Zane M."/>
            <person name="Rokhsar D."/>
            <person name="Grimwood J."/>
            <person name="Schmutz J."/>
            <person name="Juenger T."/>
        </authorList>
    </citation>
    <scope>NUCLEOTIDE SEQUENCE [LARGE SCALE GENOMIC DNA]</scope>
    <source>
        <strain evidence="16">cv. HAL2</strain>
    </source>
</reference>
<evidence type="ECO:0000256" key="7">
    <source>
        <dbReference type="ARBA" id="ARBA00022679"/>
    </source>
</evidence>
<dbReference type="GO" id="GO:0008270">
    <property type="term" value="F:zinc ion binding"/>
    <property type="evidence" value="ECO:0007669"/>
    <property type="project" value="UniProtKB-KW"/>
</dbReference>
<keyword evidence="9" id="KW-0677">Repeat</keyword>
<evidence type="ECO:0000256" key="6">
    <source>
        <dbReference type="ARBA" id="ARBA00012251"/>
    </source>
</evidence>
<comment type="cofactor">
    <cofactor evidence="2">
        <name>Zn(2+)</name>
        <dbReference type="ChEBI" id="CHEBI:29105"/>
    </cofactor>
</comment>
<dbReference type="Gramene" id="PUZ45745">
    <property type="protein sequence ID" value="PUZ45745"/>
    <property type="gene ID" value="GQ55_8G249600"/>
</dbReference>
<sequence length="574" mass="63061">MATNGDGVSENGRSKRFRNTAGSTGHHDDGDDTSDGTGEDYDAGSDDYGAYDEETVGYASGEDYFFNDDCNGEETWVTSVVDDCDRRRRQERVVVVLTEDDVRRRQDEVTAKVAEILSFPAGFAAAVLRHCGWDAGRVEDQWFSDDRRVRGAVGLPPTDGAVPVPTALSAAEAPCGICFTRHPAGQMRSAACRAHFYCGECWRGYIAAAVGEGGARCLSLRCPEPACAAAVVRELVDAAAGAADRSRYARFALQSFVEGGAGHRIKWCPGPGCTRAVELAAGGADADADVFCDCRHGFCWRCGEEAHRPVSCETVRAWLEKNSSFSETANWVLANTKPCPSCRRPMEKDQGCMHMTCPPPCGHQFCWVCLDPWDRHRGCVGFRPDGDEEDAAADPGSQEKVAADLSRRRLASASDRYLYHYERWVANFSSLESVFRDMAELEGSEIERIAAVAGLPETEFGFLTRAYEVVAGGRRVLKWAHAYGYYLDPGRDAARRGLLEDLLDQANAWLERLHASAELERRETFCSSAEPAVIREVLLGYYKGRVENLTAVTRTFLGNLVKAFESDDLPKLSH</sequence>
<keyword evidence="8" id="KW-0479">Metal-binding</keyword>
<dbReference type="FunFam" id="3.30.40.10:FF:000019">
    <property type="entry name" value="RBR-type E3 ubiquitin transferase"/>
    <property type="match status" value="1"/>
</dbReference>
<keyword evidence="7" id="KW-0808">Transferase</keyword>
<dbReference type="OrthoDB" id="10009520at2759"/>
<dbReference type="AlphaFoldDB" id="A0A2T7CQW6"/>
<dbReference type="InterPro" id="IPR044066">
    <property type="entry name" value="TRIAD_supradom"/>
</dbReference>
<proteinExistence type="inferred from homology"/>
<dbReference type="GO" id="GO:0061630">
    <property type="term" value="F:ubiquitin protein ligase activity"/>
    <property type="evidence" value="ECO:0007669"/>
    <property type="project" value="UniProtKB-EC"/>
</dbReference>
<comment type="catalytic activity">
    <reaction evidence="1">
        <text>[E2 ubiquitin-conjugating enzyme]-S-ubiquitinyl-L-cysteine + [acceptor protein]-L-lysine = [E2 ubiquitin-conjugating enzyme]-L-cysteine + [acceptor protein]-N(6)-ubiquitinyl-L-lysine.</text>
        <dbReference type="EC" id="2.3.2.31"/>
    </reaction>
</comment>
<dbReference type="STRING" id="1504633.A0A2T7CQW6"/>
<protein>
    <recommendedName>
        <fullName evidence="6">RBR-type E3 ubiquitin transferase</fullName>
        <ecNumber evidence="6">2.3.2.31</ecNumber>
    </recommendedName>
</protein>
<evidence type="ECO:0000256" key="9">
    <source>
        <dbReference type="ARBA" id="ARBA00022737"/>
    </source>
</evidence>
<keyword evidence="16" id="KW-1185">Reference proteome</keyword>
<evidence type="ECO:0000256" key="8">
    <source>
        <dbReference type="ARBA" id="ARBA00022723"/>
    </source>
</evidence>
<evidence type="ECO:0000256" key="5">
    <source>
        <dbReference type="ARBA" id="ARBA00005884"/>
    </source>
</evidence>
<dbReference type="Gene3D" id="3.30.40.10">
    <property type="entry name" value="Zinc/RING finger domain, C3HC4 (zinc finger)"/>
    <property type="match status" value="1"/>
</dbReference>
<keyword evidence="12" id="KW-0862">Zinc</keyword>
<dbReference type="SUPFAM" id="SSF57850">
    <property type="entry name" value="RING/U-box"/>
    <property type="match status" value="3"/>
</dbReference>
<name>A0A2T7CQW6_9POAL</name>
<organism evidence="15 16">
    <name type="scientific">Panicum hallii var. hallii</name>
    <dbReference type="NCBI Taxonomy" id="1504633"/>
    <lineage>
        <taxon>Eukaryota</taxon>
        <taxon>Viridiplantae</taxon>
        <taxon>Streptophyta</taxon>
        <taxon>Embryophyta</taxon>
        <taxon>Tracheophyta</taxon>
        <taxon>Spermatophyta</taxon>
        <taxon>Magnoliopsida</taxon>
        <taxon>Liliopsida</taxon>
        <taxon>Poales</taxon>
        <taxon>Poaceae</taxon>
        <taxon>PACMAD clade</taxon>
        <taxon>Panicoideae</taxon>
        <taxon>Panicodae</taxon>
        <taxon>Paniceae</taxon>
        <taxon>Panicinae</taxon>
        <taxon>Panicum</taxon>
        <taxon>Panicum sect. Panicum</taxon>
    </lineage>
</organism>
<dbReference type="PANTHER" id="PTHR11685">
    <property type="entry name" value="RBR FAMILY RING FINGER AND IBR DOMAIN-CONTAINING"/>
    <property type="match status" value="1"/>
</dbReference>
<feature type="compositionally biased region" description="Acidic residues" evidence="13">
    <location>
        <begin position="30"/>
        <end position="51"/>
    </location>
</feature>
<dbReference type="Pfam" id="PF22191">
    <property type="entry name" value="IBR_1"/>
    <property type="match status" value="1"/>
</dbReference>
<dbReference type="InterPro" id="IPR002867">
    <property type="entry name" value="IBR_dom"/>
</dbReference>
<evidence type="ECO:0000256" key="11">
    <source>
        <dbReference type="ARBA" id="ARBA00022786"/>
    </source>
</evidence>
<dbReference type="InterPro" id="IPR013083">
    <property type="entry name" value="Znf_RING/FYVE/PHD"/>
</dbReference>
<dbReference type="Gene3D" id="1.20.120.1750">
    <property type="match status" value="1"/>
</dbReference>
<comment type="pathway">
    <text evidence="4">Protein modification; protein ubiquitination.</text>
</comment>
<evidence type="ECO:0000259" key="14">
    <source>
        <dbReference type="PROSITE" id="PS51873"/>
    </source>
</evidence>
<evidence type="ECO:0000256" key="13">
    <source>
        <dbReference type="SAM" id="MobiDB-lite"/>
    </source>
</evidence>
<gene>
    <name evidence="15" type="ORF">GQ55_8G249600</name>
</gene>
<evidence type="ECO:0000256" key="1">
    <source>
        <dbReference type="ARBA" id="ARBA00001798"/>
    </source>
</evidence>
<accession>A0A2T7CQW6</accession>
<dbReference type="EMBL" id="CM009756">
    <property type="protein sequence ID" value="PUZ45745.1"/>
    <property type="molecule type" value="Genomic_DNA"/>
</dbReference>
<evidence type="ECO:0000256" key="10">
    <source>
        <dbReference type="ARBA" id="ARBA00022771"/>
    </source>
</evidence>
<dbReference type="Proteomes" id="UP000244336">
    <property type="component" value="Chromosome 8"/>
</dbReference>
<dbReference type="InterPro" id="IPR031127">
    <property type="entry name" value="E3_UB_ligase_RBR"/>
</dbReference>
<comment type="similarity">
    <text evidence="5">Belongs to the RBR family. Ariadne subfamily.</text>
</comment>
<dbReference type="SMART" id="SM00647">
    <property type="entry name" value="IBR"/>
    <property type="match status" value="2"/>
</dbReference>
<dbReference type="CDD" id="cd20346">
    <property type="entry name" value="BRcat_RBR_ANKIB1"/>
    <property type="match status" value="1"/>
</dbReference>
<evidence type="ECO:0000256" key="4">
    <source>
        <dbReference type="ARBA" id="ARBA00004906"/>
    </source>
</evidence>
<feature type="region of interest" description="Disordered" evidence="13">
    <location>
        <begin position="1"/>
        <end position="51"/>
    </location>
</feature>
<comment type="function">
    <text evidence="3">Might act as an E3 ubiquitin-protein ligase, or as part of E3 complex, which accepts ubiquitin from specific E2 ubiquitin-conjugating enzymes and then transfers it to substrates.</text>
</comment>
<evidence type="ECO:0000256" key="3">
    <source>
        <dbReference type="ARBA" id="ARBA00003976"/>
    </source>
</evidence>
<dbReference type="Pfam" id="PF01485">
    <property type="entry name" value="IBR"/>
    <property type="match status" value="1"/>
</dbReference>
<dbReference type="InterPro" id="IPR017907">
    <property type="entry name" value="Znf_RING_CS"/>
</dbReference>
<keyword evidence="10" id="KW-0863">Zinc-finger</keyword>
<dbReference type="GO" id="GO:0016567">
    <property type="term" value="P:protein ubiquitination"/>
    <property type="evidence" value="ECO:0007669"/>
    <property type="project" value="InterPro"/>
</dbReference>
<evidence type="ECO:0000313" key="15">
    <source>
        <dbReference type="EMBL" id="PUZ45745.1"/>
    </source>
</evidence>
<feature type="domain" description="RING-type" evidence="14">
    <location>
        <begin position="171"/>
        <end position="388"/>
    </location>
</feature>
<evidence type="ECO:0000256" key="2">
    <source>
        <dbReference type="ARBA" id="ARBA00001947"/>
    </source>
</evidence>
<dbReference type="FunFam" id="1.20.120.1750:FF:000027">
    <property type="entry name" value="RBR-type E3 ubiquitin transferase"/>
    <property type="match status" value="1"/>
</dbReference>